<dbReference type="SUPFAM" id="SSF88697">
    <property type="entry name" value="PUA domain-like"/>
    <property type="match status" value="1"/>
</dbReference>
<dbReference type="EMBL" id="JAENIJ010000071">
    <property type="protein sequence ID" value="MBK1884659.1"/>
    <property type="molecule type" value="Genomic_DNA"/>
</dbReference>
<accession>A0A934VYL9</accession>
<comment type="caution">
    <text evidence="2">The sequence shown here is derived from an EMBL/GenBank/DDBJ whole genome shotgun (WGS) entry which is preliminary data.</text>
</comment>
<dbReference type="InterPro" id="IPR007374">
    <property type="entry name" value="ASCH_domain"/>
</dbReference>
<sequence length="123" mass="13761">MKALSIRQPWAWLIVNGHKDIENRQWRTHYRGKILVHAAKKMTREEHAVAAAMAAEQGVTIPAYDDLERGGIVGEVEIVDCVDVDPSPWFIGQWGFVLKDAKPQPLMPCNGKLGFFHVGKEAA</sequence>
<dbReference type="Proteomes" id="UP000603141">
    <property type="component" value="Unassembled WGS sequence"/>
</dbReference>
<reference evidence="2" key="1">
    <citation type="submission" date="2021-01" db="EMBL/GenBank/DDBJ databases">
        <title>Modified the classification status of verrucomicrobia.</title>
        <authorList>
            <person name="Feng X."/>
        </authorList>
    </citation>
    <scope>NUCLEOTIDE SEQUENCE</scope>
    <source>
        <strain evidence="2">KCTC 22041</strain>
    </source>
</reference>
<dbReference type="CDD" id="cd06554">
    <property type="entry name" value="ASCH_ASC-1_like"/>
    <property type="match status" value="1"/>
</dbReference>
<dbReference type="AlphaFoldDB" id="A0A934VYL9"/>
<protein>
    <submittedName>
        <fullName evidence="2">ASCH domain-containing protein</fullName>
    </submittedName>
</protein>
<keyword evidence="3" id="KW-1185">Reference proteome</keyword>
<feature type="domain" description="ASCH" evidence="1">
    <location>
        <begin position="4"/>
        <end position="84"/>
    </location>
</feature>
<evidence type="ECO:0000313" key="2">
    <source>
        <dbReference type="EMBL" id="MBK1884659.1"/>
    </source>
</evidence>
<organism evidence="2 3">
    <name type="scientific">Luteolibacter pohnpeiensis</name>
    <dbReference type="NCBI Taxonomy" id="454153"/>
    <lineage>
        <taxon>Bacteria</taxon>
        <taxon>Pseudomonadati</taxon>
        <taxon>Verrucomicrobiota</taxon>
        <taxon>Verrucomicrobiia</taxon>
        <taxon>Verrucomicrobiales</taxon>
        <taxon>Verrucomicrobiaceae</taxon>
        <taxon>Luteolibacter</taxon>
    </lineage>
</organism>
<dbReference type="Gene3D" id="2.30.130.30">
    <property type="entry name" value="Hypothetical protein"/>
    <property type="match status" value="1"/>
</dbReference>
<proteinExistence type="predicted"/>
<gene>
    <name evidence="2" type="ORF">JIN85_19770</name>
</gene>
<dbReference type="Pfam" id="PF04266">
    <property type="entry name" value="ASCH"/>
    <property type="match status" value="1"/>
</dbReference>
<dbReference type="RefSeq" id="WP_200274063.1">
    <property type="nucleotide sequence ID" value="NZ_JAENIJ010000071.1"/>
</dbReference>
<name>A0A934VYL9_9BACT</name>
<dbReference type="InterPro" id="IPR015947">
    <property type="entry name" value="PUA-like_sf"/>
</dbReference>
<evidence type="ECO:0000313" key="3">
    <source>
        <dbReference type="Proteomes" id="UP000603141"/>
    </source>
</evidence>
<evidence type="ECO:0000259" key="1">
    <source>
        <dbReference type="Pfam" id="PF04266"/>
    </source>
</evidence>